<feature type="domain" description="Isochorismatase-like" evidence="1">
    <location>
        <begin position="11"/>
        <end position="160"/>
    </location>
</feature>
<dbReference type="PANTHER" id="PTHR14119">
    <property type="entry name" value="HYDROLASE"/>
    <property type="match status" value="1"/>
</dbReference>
<organism evidence="2 3">
    <name type="scientific">Peptoniphilus equinus</name>
    <dbReference type="NCBI Taxonomy" id="3016343"/>
    <lineage>
        <taxon>Bacteria</taxon>
        <taxon>Bacillati</taxon>
        <taxon>Bacillota</taxon>
        <taxon>Tissierellia</taxon>
        <taxon>Tissierellales</taxon>
        <taxon>Peptoniphilaceae</taxon>
        <taxon>Peptoniphilus</taxon>
    </lineage>
</organism>
<evidence type="ECO:0000313" key="3">
    <source>
        <dbReference type="Proteomes" id="UP001210339"/>
    </source>
</evidence>
<dbReference type="Pfam" id="PF00857">
    <property type="entry name" value="Isochorismatase"/>
    <property type="match status" value="1"/>
</dbReference>
<dbReference type="InterPro" id="IPR036380">
    <property type="entry name" value="Isochorismatase-like_sf"/>
</dbReference>
<name>A0ABY7QUV5_9FIRM</name>
<dbReference type="RefSeq" id="WP_271191209.1">
    <property type="nucleotide sequence ID" value="NZ_CP115667.1"/>
</dbReference>
<sequence length="183" mass="20130">MTSFKLNKDTTLFLFIDIQDKLLKAIDHHDDVLKKAQILADMANIMHTEALFTAQYPKGLGYNHSTLKAALPEAKEIEKTAFSCMLEPEFVATLKETGKKQIVVSGIEAHICVLLTVRDLIEAGYEVFVAADAVGSRDPHNKDNALSQMAQMGACVTNVETVMFDLNSISGTAEFKAVQKLIL</sequence>
<evidence type="ECO:0000259" key="1">
    <source>
        <dbReference type="Pfam" id="PF00857"/>
    </source>
</evidence>
<accession>A0ABY7QUV5</accession>
<dbReference type="Gene3D" id="3.40.50.850">
    <property type="entry name" value="Isochorismatase-like"/>
    <property type="match status" value="1"/>
</dbReference>
<dbReference type="Proteomes" id="UP001210339">
    <property type="component" value="Chromosome"/>
</dbReference>
<protein>
    <submittedName>
        <fullName evidence="2">Isochorismatase family protein</fullName>
    </submittedName>
</protein>
<dbReference type="EMBL" id="CP115667">
    <property type="protein sequence ID" value="WBW49678.1"/>
    <property type="molecule type" value="Genomic_DNA"/>
</dbReference>
<reference evidence="2 3" key="1">
    <citation type="submission" date="2023-01" db="EMBL/GenBank/DDBJ databases">
        <authorList>
            <person name="Lee S.H."/>
            <person name="Jung H.S."/>
            <person name="Yun J.U."/>
        </authorList>
    </citation>
    <scope>NUCLEOTIDE SEQUENCE [LARGE SCALE GENOMIC DNA]</scope>
    <source>
        <strain evidence="2 3">CBA3646</strain>
    </source>
</reference>
<dbReference type="InterPro" id="IPR050993">
    <property type="entry name" value="Isochorismatase_domain"/>
</dbReference>
<keyword evidence="3" id="KW-1185">Reference proteome</keyword>
<dbReference type="SUPFAM" id="SSF52499">
    <property type="entry name" value="Isochorismatase-like hydrolases"/>
    <property type="match status" value="1"/>
</dbReference>
<dbReference type="InterPro" id="IPR000868">
    <property type="entry name" value="Isochorismatase-like_dom"/>
</dbReference>
<dbReference type="PANTHER" id="PTHR14119:SF3">
    <property type="entry name" value="ISOCHORISMATASE DOMAIN-CONTAINING PROTEIN 2"/>
    <property type="match status" value="1"/>
</dbReference>
<evidence type="ECO:0000313" key="2">
    <source>
        <dbReference type="EMBL" id="WBW49678.1"/>
    </source>
</evidence>
<proteinExistence type="predicted"/>
<gene>
    <name evidence="2" type="ORF">O6R05_06665</name>
</gene>